<proteinExistence type="predicted"/>
<evidence type="ECO:0000313" key="2">
    <source>
        <dbReference type="EMBL" id="MBC8674304.1"/>
    </source>
</evidence>
<dbReference type="EMBL" id="JACLAN010000014">
    <property type="protein sequence ID" value="MBC8674304.1"/>
    <property type="molecule type" value="Genomic_DNA"/>
</dbReference>
<dbReference type="InterPro" id="IPR036086">
    <property type="entry name" value="ParB/Sulfiredoxin_sf"/>
</dbReference>
<dbReference type="SUPFAM" id="SSF110849">
    <property type="entry name" value="ParB/Sulfiredoxin"/>
    <property type="match status" value="1"/>
</dbReference>
<organism evidence="2">
    <name type="scientific">Aeromonas hydrophila</name>
    <dbReference type="NCBI Taxonomy" id="644"/>
    <lineage>
        <taxon>Bacteria</taxon>
        <taxon>Pseudomonadati</taxon>
        <taxon>Pseudomonadota</taxon>
        <taxon>Gammaproteobacteria</taxon>
        <taxon>Aeromonadales</taxon>
        <taxon>Aeromonadaceae</taxon>
        <taxon>Aeromonas</taxon>
    </lineage>
</organism>
<reference evidence="2" key="1">
    <citation type="submission" date="2020-07" db="EMBL/GenBank/DDBJ databases">
        <title>Carbapenem Resistant Aeromonas hydrophila Carrying blacphA7 Isolated from Two Solid Organ Transplant Patients.</title>
        <authorList>
            <person name="Hilt E."/>
            <person name="Fitzwater S.P."/>
            <person name="Ward K."/>
            <person name="De St Maurice A."/>
            <person name="Chandrasekaran S."/>
            <person name="Garner O.B."/>
            <person name="Yang S."/>
        </authorList>
    </citation>
    <scope>NUCLEOTIDE SEQUENCE</scope>
    <source>
        <strain evidence="2">B-1</strain>
    </source>
</reference>
<dbReference type="Pfam" id="PF02195">
    <property type="entry name" value="ParB_N"/>
    <property type="match status" value="1"/>
</dbReference>
<sequence>MPDVAAGRTLVEIPHDRVRPDPDQPRTEWAEEDLDDLQGKVEPAGRLLQPITVREDPDKPGYFVIKTGREMACNGARQAGLGNDHMHYRIL</sequence>
<accession>A0A926IYC0</accession>
<protein>
    <submittedName>
        <fullName evidence="2">ParB N-terminal domain-containing protein</fullName>
    </submittedName>
</protein>
<dbReference type="Gene3D" id="3.90.1530.30">
    <property type="match status" value="1"/>
</dbReference>
<name>A0A926IYC0_AERHY</name>
<feature type="domain" description="ParB-like N-terminal" evidence="1">
    <location>
        <begin position="9"/>
        <end position="68"/>
    </location>
</feature>
<gene>
    <name evidence="2" type="ORF">H2136_20390</name>
</gene>
<dbReference type="AlphaFoldDB" id="A0A926IYC0"/>
<comment type="caution">
    <text evidence="2">The sequence shown here is derived from an EMBL/GenBank/DDBJ whole genome shotgun (WGS) entry which is preliminary data.</text>
</comment>
<evidence type="ECO:0000259" key="1">
    <source>
        <dbReference type="Pfam" id="PF02195"/>
    </source>
</evidence>
<dbReference type="InterPro" id="IPR003115">
    <property type="entry name" value="ParB_N"/>
</dbReference>